<gene>
    <name evidence="1" type="ORF">LCGC14_1409020</name>
</gene>
<organism evidence="1">
    <name type="scientific">marine sediment metagenome</name>
    <dbReference type="NCBI Taxonomy" id="412755"/>
    <lineage>
        <taxon>unclassified sequences</taxon>
        <taxon>metagenomes</taxon>
        <taxon>ecological metagenomes</taxon>
    </lineage>
</organism>
<dbReference type="PANTHER" id="PTHR16504:SF4">
    <property type="entry name" value="5'(3')-DEOXYRIBONUCLEOTIDASE"/>
    <property type="match status" value="1"/>
</dbReference>
<dbReference type="Gene3D" id="3.40.50.1000">
    <property type="entry name" value="HAD superfamily/HAD-like"/>
    <property type="match status" value="1"/>
</dbReference>
<name>A0A0F9JV55_9ZZZZ</name>
<reference evidence="1" key="1">
    <citation type="journal article" date="2015" name="Nature">
        <title>Complex archaea that bridge the gap between prokaryotes and eukaryotes.</title>
        <authorList>
            <person name="Spang A."/>
            <person name="Saw J.H."/>
            <person name="Jorgensen S.L."/>
            <person name="Zaremba-Niedzwiedzka K."/>
            <person name="Martijn J."/>
            <person name="Lind A.E."/>
            <person name="van Eijk R."/>
            <person name="Schleper C."/>
            <person name="Guy L."/>
            <person name="Ettema T.J."/>
        </authorList>
    </citation>
    <scope>NUCLEOTIDE SEQUENCE</scope>
</reference>
<accession>A0A0F9JV55</accession>
<dbReference type="AlphaFoldDB" id="A0A0F9JV55"/>
<dbReference type="InterPro" id="IPR036412">
    <property type="entry name" value="HAD-like_sf"/>
</dbReference>
<protein>
    <submittedName>
        <fullName evidence="1">Uncharacterized protein</fullName>
    </submittedName>
</protein>
<dbReference type="EMBL" id="LAZR01009279">
    <property type="protein sequence ID" value="KKM73593.1"/>
    <property type="molecule type" value="Genomic_DNA"/>
</dbReference>
<proteinExistence type="predicted"/>
<dbReference type="InterPro" id="IPR023214">
    <property type="entry name" value="HAD_sf"/>
</dbReference>
<comment type="caution">
    <text evidence="1">The sequence shown here is derived from an EMBL/GenBank/DDBJ whole genome shotgun (WGS) entry which is preliminary data.</text>
</comment>
<dbReference type="SUPFAM" id="SSF56784">
    <property type="entry name" value="HAD-like"/>
    <property type="match status" value="1"/>
</dbReference>
<dbReference type="Pfam" id="PF06941">
    <property type="entry name" value="NT5C"/>
    <property type="match status" value="1"/>
</dbReference>
<sequence length="204" mass="24310">MYFFNEKANKMNDKIALIDMDGTLCDYDGEMKRQLSLLLNIREQEARDEQYDNVRDLIKRQSGFWRDLKPIDDGFIVLKMLQERGLRPHVLTKGPYNTTSAWTEKVEWCRKHIPNIPVTITENKSLVYGRILFDDWPRYCETWLLNRPRGLVLMLAYDYNKGFDEKYPNQVVRVDNNWDEVEYAIKVAYQRESGAPLFIKRDTK</sequence>
<dbReference type="InterPro" id="IPR010708">
    <property type="entry name" value="5'(3')-deoxyribonucleotidase"/>
</dbReference>
<dbReference type="GO" id="GO:0008253">
    <property type="term" value="F:5'-nucleotidase activity"/>
    <property type="evidence" value="ECO:0007669"/>
    <property type="project" value="InterPro"/>
</dbReference>
<dbReference type="PANTHER" id="PTHR16504">
    <property type="entry name" value="5'(3')-DEOXYRIBONUCLEOTIDASE"/>
    <property type="match status" value="1"/>
</dbReference>
<dbReference type="GO" id="GO:0009223">
    <property type="term" value="P:pyrimidine deoxyribonucleotide catabolic process"/>
    <property type="evidence" value="ECO:0007669"/>
    <property type="project" value="TreeGrafter"/>
</dbReference>
<evidence type="ECO:0000313" key="1">
    <source>
        <dbReference type="EMBL" id="KKM73593.1"/>
    </source>
</evidence>